<gene>
    <name evidence="2" type="ORF">PS691_02061</name>
</gene>
<dbReference type="AlphaFoldDB" id="A0A5E7CDJ8"/>
<evidence type="ECO:0008006" key="4">
    <source>
        <dbReference type="Google" id="ProtNLM"/>
    </source>
</evidence>
<proteinExistence type="predicted"/>
<feature type="signal peptide" evidence="1">
    <location>
        <begin position="1"/>
        <end position="37"/>
    </location>
</feature>
<dbReference type="Gene3D" id="2.40.160.10">
    <property type="entry name" value="Porin"/>
    <property type="match status" value="1"/>
</dbReference>
<name>A0A5E7CDJ8_PSEFL</name>
<accession>A0A5E7CDJ8</accession>
<evidence type="ECO:0000313" key="3">
    <source>
        <dbReference type="Proteomes" id="UP000337909"/>
    </source>
</evidence>
<protein>
    <recommendedName>
        <fullName evidence="4">Outer membrane porin</fullName>
    </recommendedName>
</protein>
<dbReference type="EMBL" id="CABVHQ010000016">
    <property type="protein sequence ID" value="VVN93581.1"/>
    <property type="molecule type" value="Genomic_DNA"/>
</dbReference>
<evidence type="ECO:0000256" key="1">
    <source>
        <dbReference type="SAM" id="SignalP"/>
    </source>
</evidence>
<keyword evidence="1" id="KW-0732">Signal</keyword>
<reference evidence="2 3" key="1">
    <citation type="submission" date="2019-09" db="EMBL/GenBank/DDBJ databases">
        <authorList>
            <person name="Chandra G."/>
            <person name="Truman W A."/>
        </authorList>
    </citation>
    <scope>NUCLEOTIDE SEQUENCE [LARGE SCALE GENOMIC DNA]</scope>
    <source>
        <strain evidence="2">PS691</strain>
    </source>
</reference>
<sequence length="96" mass="10519" precursor="true">MLSTQPQARPPVRFFSRCQTALASATALASFSPFSHAAVFEDSSATLETRNMYFNRDFRDGTRPCACAMPPTVPITRPATRMKCVCWGAIALPFGN</sequence>
<dbReference type="Proteomes" id="UP000337909">
    <property type="component" value="Unassembled WGS sequence"/>
</dbReference>
<feature type="chain" id="PRO_5022941418" description="Outer membrane porin" evidence="1">
    <location>
        <begin position="38"/>
        <end position="96"/>
    </location>
</feature>
<dbReference type="InterPro" id="IPR023614">
    <property type="entry name" value="Porin_dom_sf"/>
</dbReference>
<organism evidence="2 3">
    <name type="scientific">Pseudomonas fluorescens</name>
    <dbReference type="NCBI Taxonomy" id="294"/>
    <lineage>
        <taxon>Bacteria</taxon>
        <taxon>Pseudomonadati</taxon>
        <taxon>Pseudomonadota</taxon>
        <taxon>Gammaproteobacteria</taxon>
        <taxon>Pseudomonadales</taxon>
        <taxon>Pseudomonadaceae</taxon>
        <taxon>Pseudomonas</taxon>
    </lineage>
</organism>
<evidence type="ECO:0000313" key="2">
    <source>
        <dbReference type="EMBL" id="VVN93581.1"/>
    </source>
</evidence>